<name>A0A8H4TSS6_9HYPO</name>
<reference evidence="1" key="2">
    <citation type="submission" date="2020-05" db="EMBL/GenBank/DDBJ databases">
        <authorList>
            <person name="Kim H.-S."/>
            <person name="Proctor R.H."/>
            <person name="Brown D.W."/>
        </authorList>
    </citation>
    <scope>NUCLEOTIDE SEQUENCE</scope>
    <source>
        <strain evidence="1">NRRL 20472</strain>
    </source>
</reference>
<dbReference type="OrthoDB" id="5007704at2759"/>
<evidence type="ECO:0000313" key="1">
    <source>
        <dbReference type="EMBL" id="KAF4963370.1"/>
    </source>
</evidence>
<evidence type="ECO:0000313" key="2">
    <source>
        <dbReference type="Proteomes" id="UP000622797"/>
    </source>
</evidence>
<reference evidence="1" key="1">
    <citation type="journal article" date="2020" name="BMC Genomics">
        <title>Correction to: Identification and distribution of gene clusters required for synthesis of sphingolipid metabolism inhibitors in diverse species of the filamentous fungus Fusarium.</title>
        <authorList>
            <person name="Kim H.S."/>
            <person name="Lohmar J.M."/>
            <person name="Busman M."/>
            <person name="Brown D.W."/>
            <person name="Naumann T.A."/>
            <person name="Divon H.H."/>
            <person name="Lysoe E."/>
            <person name="Uhlig S."/>
            <person name="Proctor R.H."/>
        </authorList>
    </citation>
    <scope>NUCLEOTIDE SEQUENCE</scope>
    <source>
        <strain evidence="1">NRRL 20472</strain>
    </source>
</reference>
<keyword evidence="2" id="KW-1185">Reference proteome</keyword>
<comment type="caution">
    <text evidence="1">The sequence shown here is derived from an EMBL/GenBank/DDBJ whole genome shotgun (WGS) entry which is preliminary data.</text>
</comment>
<dbReference type="AlphaFoldDB" id="A0A8H4TSS6"/>
<accession>A0A8H4TSS6</accession>
<organism evidence="1 2">
    <name type="scientific">Fusarium sarcochroum</name>
    <dbReference type="NCBI Taxonomy" id="1208366"/>
    <lineage>
        <taxon>Eukaryota</taxon>
        <taxon>Fungi</taxon>
        <taxon>Dikarya</taxon>
        <taxon>Ascomycota</taxon>
        <taxon>Pezizomycotina</taxon>
        <taxon>Sordariomycetes</taxon>
        <taxon>Hypocreomycetidae</taxon>
        <taxon>Hypocreales</taxon>
        <taxon>Nectriaceae</taxon>
        <taxon>Fusarium</taxon>
        <taxon>Fusarium lateritium species complex</taxon>
    </lineage>
</organism>
<dbReference type="Proteomes" id="UP000622797">
    <property type="component" value="Unassembled WGS sequence"/>
</dbReference>
<protein>
    <submittedName>
        <fullName evidence="1">Uncharacterized protein</fullName>
    </submittedName>
</protein>
<sequence length="179" mass="20776">MSNFDPSVVKAGENHTTMEETENQVSLAYGMAIHELEIILKLVNFIQKPPGDDLGALKAYRDQVTKDVRRLVARVNISNKILKARDAQFHYQAKRLRTADRIDRIRLWNREKKQELEAARLRDGDRGFEAAKQRFEEQKRVMVKCYNLDSLWEKAMRREKAASTEGDDLSSDCETSMEE</sequence>
<gene>
    <name evidence="1" type="ORF">FSARC_8620</name>
</gene>
<dbReference type="EMBL" id="JABEXW010000478">
    <property type="protein sequence ID" value="KAF4963370.1"/>
    <property type="molecule type" value="Genomic_DNA"/>
</dbReference>
<proteinExistence type="predicted"/>